<dbReference type="Gene3D" id="3.40.1390.10">
    <property type="entry name" value="MurE/MurF, N-terminal domain"/>
    <property type="match status" value="1"/>
</dbReference>
<gene>
    <name evidence="2" type="ORF">METZ01_LOCUS120581</name>
</gene>
<evidence type="ECO:0000259" key="1">
    <source>
        <dbReference type="Pfam" id="PF04613"/>
    </source>
</evidence>
<accession>A0A381XU50</accession>
<evidence type="ECO:0000313" key="2">
    <source>
        <dbReference type="EMBL" id="SVA67727.1"/>
    </source>
</evidence>
<dbReference type="GO" id="GO:0009245">
    <property type="term" value="P:lipid A biosynthetic process"/>
    <property type="evidence" value="ECO:0007669"/>
    <property type="project" value="InterPro"/>
</dbReference>
<dbReference type="InterPro" id="IPR011004">
    <property type="entry name" value="Trimer_LpxA-like_sf"/>
</dbReference>
<dbReference type="Gene3D" id="2.160.10.10">
    <property type="entry name" value="Hexapeptide repeat proteins"/>
    <property type="match status" value="1"/>
</dbReference>
<dbReference type="SUPFAM" id="SSF51161">
    <property type="entry name" value="Trimeric LpxA-like enzymes"/>
    <property type="match status" value="1"/>
</dbReference>
<name>A0A381XU50_9ZZZZ</name>
<dbReference type="GO" id="GO:0016020">
    <property type="term" value="C:membrane"/>
    <property type="evidence" value="ECO:0007669"/>
    <property type="project" value="GOC"/>
</dbReference>
<feature type="domain" description="UDP-3-O-[3-hydroxymyristoyl] glucosamine N-acyltransferase non-repeat region" evidence="1">
    <location>
        <begin position="33"/>
        <end position="99"/>
    </location>
</feature>
<dbReference type="GO" id="GO:0016747">
    <property type="term" value="F:acyltransferase activity, transferring groups other than amino-acyl groups"/>
    <property type="evidence" value="ECO:0007669"/>
    <property type="project" value="InterPro"/>
</dbReference>
<protein>
    <recommendedName>
        <fullName evidence="1">UDP-3-O-[3-hydroxymyristoyl] glucosamine N-acyltransferase non-repeat region domain-containing protein</fullName>
    </recommendedName>
</protein>
<dbReference type="Pfam" id="PF00132">
    <property type="entry name" value="Hexapep"/>
    <property type="match status" value="1"/>
</dbReference>
<dbReference type="AlphaFoldDB" id="A0A381XU50"/>
<feature type="non-terminal residue" evidence="2">
    <location>
        <position position="157"/>
    </location>
</feature>
<dbReference type="Pfam" id="PF04613">
    <property type="entry name" value="LpxD"/>
    <property type="match status" value="1"/>
</dbReference>
<dbReference type="InterPro" id="IPR001451">
    <property type="entry name" value="Hexapep"/>
</dbReference>
<dbReference type="EMBL" id="UINC01016227">
    <property type="protein sequence ID" value="SVA67727.1"/>
    <property type="molecule type" value="Genomic_DNA"/>
</dbReference>
<proteinExistence type="predicted"/>
<dbReference type="InterPro" id="IPR020573">
    <property type="entry name" value="UDP_GlcNAc_AcTrfase_non-rep"/>
</dbReference>
<sequence length="157" mass="16860">MSRKDLWVKVATPLTLTQVADLVEGRLDGDGSIHIQGVAPLDDASPVEMAFLAMKRYGRLVSTSNAGAYLVSSEFEYLIPAGLPKVVVDRPYPALRELLSYFSNEGDLSPGVHETAVIGNRVHLGSGVRIEPFVVIEEGVSIGDRTRIGSHSVVGSE</sequence>
<organism evidence="2">
    <name type="scientific">marine metagenome</name>
    <dbReference type="NCBI Taxonomy" id="408172"/>
    <lineage>
        <taxon>unclassified sequences</taxon>
        <taxon>metagenomes</taxon>
        <taxon>ecological metagenomes</taxon>
    </lineage>
</organism>
<reference evidence="2" key="1">
    <citation type="submission" date="2018-05" db="EMBL/GenBank/DDBJ databases">
        <authorList>
            <person name="Lanie J.A."/>
            <person name="Ng W.-L."/>
            <person name="Kazmierczak K.M."/>
            <person name="Andrzejewski T.M."/>
            <person name="Davidsen T.M."/>
            <person name="Wayne K.J."/>
            <person name="Tettelin H."/>
            <person name="Glass J.I."/>
            <person name="Rusch D."/>
            <person name="Podicherti R."/>
            <person name="Tsui H.-C.T."/>
            <person name="Winkler M.E."/>
        </authorList>
    </citation>
    <scope>NUCLEOTIDE SEQUENCE</scope>
</reference>